<feature type="compositionally biased region" description="Low complexity" evidence="1">
    <location>
        <begin position="68"/>
        <end position="81"/>
    </location>
</feature>
<evidence type="ECO:0000256" key="1">
    <source>
        <dbReference type="SAM" id="MobiDB-lite"/>
    </source>
</evidence>
<keyword evidence="3" id="KW-1185">Reference proteome</keyword>
<evidence type="ECO:0000313" key="2">
    <source>
        <dbReference type="EMBL" id="KUM61794.1"/>
    </source>
</evidence>
<organism evidence="2 3">
    <name type="scientific">Penicillium freii</name>
    <dbReference type="NCBI Taxonomy" id="48697"/>
    <lineage>
        <taxon>Eukaryota</taxon>
        <taxon>Fungi</taxon>
        <taxon>Dikarya</taxon>
        <taxon>Ascomycota</taxon>
        <taxon>Pezizomycotina</taxon>
        <taxon>Eurotiomycetes</taxon>
        <taxon>Eurotiomycetidae</taxon>
        <taxon>Eurotiales</taxon>
        <taxon>Aspergillaceae</taxon>
        <taxon>Penicillium</taxon>
    </lineage>
</organism>
<dbReference type="Proteomes" id="UP000055045">
    <property type="component" value="Unassembled WGS sequence"/>
</dbReference>
<accession>A0A101MJL7</accession>
<feature type="region of interest" description="Disordered" evidence="1">
    <location>
        <begin position="46"/>
        <end position="81"/>
    </location>
</feature>
<comment type="caution">
    <text evidence="2">The sequence shown here is derived from an EMBL/GenBank/DDBJ whole genome shotgun (WGS) entry which is preliminary data.</text>
</comment>
<dbReference type="AlphaFoldDB" id="A0A101MJL7"/>
<sequence length="81" mass="8578">MRKDRVSYLKTVISERLPSQELPRNDGVNPPFPVICGSRCEVAHSEGASDYAETNHTTGRVPSASPYSISGASGGADSSII</sequence>
<gene>
    <name evidence="2" type="ORF">ACN42_g5311</name>
</gene>
<dbReference type="EMBL" id="LLXE01000121">
    <property type="protein sequence ID" value="KUM61794.1"/>
    <property type="molecule type" value="Genomic_DNA"/>
</dbReference>
<reference evidence="2 3" key="1">
    <citation type="submission" date="2015-10" db="EMBL/GenBank/DDBJ databases">
        <title>Genome sequencing of Penicillium freii.</title>
        <authorList>
            <person name="Nguyen H.D."/>
            <person name="Visagie C.M."/>
            <person name="Seifert K.A."/>
        </authorList>
    </citation>
    <scope>NUCLEOTIDE SEQUENCE [LARGE SCALE GENOMIC DNA]</scope>
    <source>
        <strain evidence="2 3">DAOM 242723</strain>
    </source>
</reference>
<protein>
    <submittedName>
        <fullName evidence="2">Uncharacterized protein</fullName>
    </submittedName>
</protein>
<proteinExistence type="predicted"/>
<evidence type="ECO:0000313" key="3">
    <source>
        <dbReference type="Proteomes" id="UP000055045"/>
    </source>
</evidence>
<name>A0A101MJL7_PENFR</name>